<evidence type="ECO:0000256" key="5">
    <source>
        <dbReference type="SAM" id="MobiDB-lite"/>
    </source>
</evidence>
<feature type="transmembrane region" description="Helical" evidence="6">
    <location>
        <begin position="283"/>
        <end position="304"/>
    </location>
</feature>
<feature type="transmembrane region" description="Helical" evidence="6">
    <location>
        <begin position="160"/>
        <end position="182"/>
    </location>
</feature>
<dbReference type="InterPro" id="IPR007016">
    <property type="entry name" value="O-antigen_ligase-rel_domated"/>
</dbReference>
<feature type="transmembrane region" description="Helical" evidence="6">
    <location>
        <begin position="244"/>
        <end position="271"/>
    </location>
</feature>
<feature type="domain" description="O-antigen ligase-related" evidence="7">
    <location>
        <begin position="247"/>
        <end position="374"/>
    </location>
</feature>
<keyword evidence="2 6" id="KW-0812">Transmembrane</keyword>
<accession>A0A495Y2Y5</accession>
<keyword evidence="4 6" id="KW-0472">Membrane</keyword>
<dbReference type="RefSeq" id="WP_121032747.1">
    <property type="nucleotide sequence ID" value="NZ_RBXT01000001.1"/>
</dbReference>
<keyword evidence="8" id="KW-0436">Ligase</keyword>
<protein>
    <submittedName>
        <fullName evidence="8">O-antigen ligase</fullName>
    </submittedName>
</protein>
<keyword evidence="3 6" id="KW-1133">Transmembrane helix</keyword>
<feature type="region of interest" description="Disordered" evidence="5">
    <location>
        <begin position="1"/>
        <end position="30"/>
    </location>
</feature>
<dbReference type="OrthoDB" id="5243524at2"/>
<evidence type="ECO:0000313" key="9">
    <source>
        <dbReference type="Proteomes" id="UP000278440"/>
    </source>
</evidence>
<feature type="transmembrane region" description="Helical" evidence="6">
    <location>
        <begin position="423"/>
        <end position="443"/>
    </location>
</feature>
<feature type="transmembrane region" description="Helical" evidence="6">
    <location>
        <begin position="399"/>
        <end position="417"/>
    </location>
</feature>
<keyword evidence="9" id="KW-1185">Reference proteome</keyword>
<feature type="compositionally biased region" description="Low complexity" evidence="5">
    <location>
        <begin position="1"/>
        <end position="19"/>
    </location>
</feature>
<sequence>MALLRPASRPDAGRAPASAAERRAATPPGQREPIDAAAVLTVYFTLMLAIPAQATFAPLGSVGAPANVVALGVFVWWVWHHLHRSEPEARFAQPVRRAALALLLLMLVVYRHAMVQPLMSDEVMPADSGLIRFVAVMGIVLAATDGIASKERLHVLVNRITIGAGAVAVVALVQVATGQLWVDRLIPPGLTIANPDGSLIARGAFLRPSGTSVHPIEFGAVLSMLLPLAITQARTTEGRRFWPWFRVVVMLLAVLMSFSRTALICTAVVLVTLSVLWSTRARWVAAAVGLVGLAGAAVAVPGLAGTIRGLFAGAANDPSVLSRTAGYDYAWEMFLQNPWFGRGYGTFIPRYYIFDNGYLQFTMETGAVGLAFLIALLVTGMVCAVRTRRLVTARRDRELAQALLAGLLAGTMSIGFFDLFAFPQSAGCLVLMLGLSGGFYRLARRRPAV</sequence>
<dbReference type="GO" id="GO:0016874">
    <property type="term" value="F:ligase activity"/>
    <property type="evidence" value="ECO:0007669"/>
    <property type="project" value="UniProtKB-KW"/>
</dbReference>
<evidence type="ECO:0000256" key="2">
    <source>
        <dbReference type="ARBA" id="ARBA00022692"/>
    </source>
</evidence>
<feature type="transmembrane region" description="Helical" evidence="6">
    <location>
        <begin position="130"/>
        <end position="148"/>
    </location>
</feature>
<evidence type="ECO:0000256" key="3">
    <source>
        <dbReference type="ARBA" id="ARBA00022989"/>
    </source>
</evidence>
<dbReference type="InterPro" id="IPR051533">
    <property type="entry name" value="WaaL-like"/>
</dbReference>
<evidence type="ECO:0000256" key="4">
    <source>
        <dbReference type="ARBA" id="ARBA00023136"/>
    </source>
</evidence>
<proteinExistence type="predicted"/>
<evidence type="ECO:0000259" key="7">
    <source>
        <dbReference type="Pfam" id="PF04932"/>
    </source>
</evidence>
<evidence type="ECO:0000256" key="6">
    <source>
        <dbReference type="SAM" id="Phobius"/>
    </source>
</evidence>
<dbReference type="Proteomes" id="UP000278440">
    <property type="component" value="Unassembled WGS sequence"/>
</dbReference>
<dbReference type="Pfam" id="PF04932">
    <property type="entry name" value="Wzy_C"/>
    <property type="match status" value="1"/>
</dbReference>
<feature type="transmembrane region" description="Helical" evidence="6">
    <location>
        <begin position="62"/>
        <end position="79"/>
    </location>
</feature>
<dbReference type="GO" id="GO:0016020">
    <property type="term" value="C:membrane"/>
    <property type="evidence" value="ECO:0007669"/>
    <property type="project" value="UniProtKB-SubCell"/>
</dbReference>
<dbReference type="PANTHER" id="PTHR37422">
    <property type="entry name" value="TEICHURONIC ACID BIOSYNTHESIS PROTEIN TUAE"/>
    <property type="match status" value="1"/>
</dbReference>
<feature type="transmembrane region" description="Helical" evidence="6">
    <location>
        <begin position="99"/>
        <end position="118"/>
    </location>
</feature>
<organism evidence="8 9">
    <name type="scientific">Terracoccus luteus</name>
    <dbReference type="NCBI Taxonomy" id="53356"/>
    <lineage>
        <taxon>Bacteria</taxon>
        <taxon>Bacillati</taxon>
        <taxon>Actinomycetota</taxon>
        <taxon>Actinomycetes</taxon>
        <taxon>Micrococcales</taxon>
        <taxon>Intrasporangiaceae</taxon>
        <taxon>Terracoccus</taxon>
    </lineage>
</organism>
<evidence type="ECO:0000313" key="8">
    <source>
        <dbReference type="EMBL" id="RKT78488.1"/>
    </source>
</evidence>
<comment type="subcellular location">
    <subcellularLocation>
        <location evidence="1">Membrane</location>
        <topology evidence="1">Multi-pass membrane protein</topology>
    </subcellularLocation>
</comment>
<feature type="transmembrane region" description="Helical" evidence="6">
    <location>
        <begin position="367"/>
        <end position="387"/>
    </location>
</feature>
<gene>
    <name evidence="8" type="ORF">DFJ68_1934</name>
</gene>
<name>A0A495Y2Y5_9MICO</name>
<dbReference type="EMBL" id="RBXT01000001">
    <property type="protein sequence ID" value="RKT78488.1"/>
    <property type="molecule type" value="Genomic_DNA"/>
</dbReference>
<evidence type="ECO:0000256" key="1">
    <source>
        <dbReference type="ARBA" id="ARBA00004141"/>
    </source>
</evidence>
<dbReference type="PANTHER" id="PTHR37422:SF13">
    <property type="entry name" value="LIPOPOLYSACCHARIDE BIOSYNTHESIS PROTEIN PA4999-RELATED"/>
    <property type="match status" value="1"/>
</dbReference>
<reference evidence="8 9" key="1">
    <citation type="submission" date="2018-10" db="EMBL/GenBank/DDBJ databases">
        <title>Sequencing the genomes of 1000 actinobacteria strains.</title>
        <authorList>
            <person name="Klenk H.-P."/>
        </authorList>
    </citation>
    <scope>NUCLEOTIDE SEQUENCE [LARGE SCALE GENOMIC DNA]</scope>
    <source>
        <strain evidence="8 9">DSM 44267</strain>
    </source>
</reference>
<comment type="caution">
    <text evidence="8">The sequence shown here is derived from an EMBL/GenBank/DDBJ whole genome shotgun (WGS) entry which is preliminary data.</text>
</comment>
<dbReference type="AlphaFoldDB" id="A0A495Y2Y5"/>